<feature type="domain" description="Zn(2)-C6 fungal-type" evidence="2">
    <location>
        <begin position="32"/>
        <end position="62"/>
    </location>
</feature>
<name>M5FZJ8_DACPD</name>
<evidence type="ECO:0000313" key="4">
    <source>
        <dbReference type="Proteomes" id="UP000030653"/>
    </source>
</evidence>
<dbReference type="CDD" id="cd00067">
    <property type="entry name" value="GAL4"/>
    <property type="match status" value="1"/>
</dbReference>
<reference evidence="3 4" key="1">
    <citation type="journal article" date="2012" name="Science">
        <title>The Paleozoic origin of enzymatic lignin decomposition reconstructed from 31 fungal genomes.</title>
        <authorList>
            <person name="Floudas D."/>
            <person name="Binder M."/>
            <person name="Riley R."/>
            <person name="Barry K."/>
            <person name="Blanchette R.A."/>
            <person name="Henrissat B."/>
            <person name="Martinez A.T."/>
            <person name="Otillar R."/>
            <person name="Spatafora J.W."/>
            <person name="Yadav J.S."/>
            <person name="Aerts A."/>
            <person name="Benoit I."/>
            <person name="Boyd A."/>
            <person name="Carlson A."/>
            <person name="Copeland A."/>
            <person name="Coutinho P.M."/>
            <person name="de Vries R.P."/>
            <person name="Ferreira P."/>
            <person name="Findley K."/>
            <person name="Foster B."/>
            <person name="Gaskell J."/>
            <person name="Glotzer D."/>
            <person name="Gorecki P."/>
            <person name="Heitman J."/>
            <person name="Hesse C."/>
            <person name="Hori C."/>
            <person name="Igarashi K."/>
            <person name="Jurgens J.A."/>
            <person name="Kallen N."/>
            <person name="Kersten P."/>
            <person name="Kohler A."/>
            <person name="Kuees U."/>
            <person name="Kumar T.K.A."/>
            <person name="Kuo A."/>
            <person name="LaButti K."/>
            <person name="Larrondo L.F."/>
            <person name="Lindquist E."/>
            <person name="Ling A."/>
            <person name="Lombard V."/>
            <person name="Lucas S."/>
            <person name="Lundell T."/>
            <person name="Martin R."/>
            <person name="McLaughlin D.J."/>
            <person name="Morgenstern I."/>
            <person name="Morin E."/>
            <person name="Murat C."/>
            <person name="Nagy L.G."/>
            <person name="Nolan M."/>
            <person name="Ohm R.A."/>
            <person name="Patyshakuliyeva A."/>
            <person name="Rokas A."/>
            <person name="Ruiz-Duenas F.J."/>
            <person name="Sabat G."/>
            <person name="Salamov A."/>
            <person name="Samejima M."/>
            <person name="Schmutz J."/>
            <person name="Slot J.C."/>
            <person name="St John F."/>
            <person name="Stenlid J."/>
            <person name="Sun H."/>
            <person name="Sun S."/>
            <person name="Syed K."/>
            <person name="Tsang A."/>
            <person name="Wiebenga A."/>
            <person name="Young D."/>
            <person name="Pisabarro A."/>
            <person name="Eastwood D.C."/>
            <person name="Martin F."/>
            <person name="Cullen D."/>
            <person name="Grigoriev I.V."/>
            <person name="Hibbett D.S."/>
        </authorList>
    </citation>
    <scope>NUCLEOTIDE SEQUENCE [LARGE SCALE GENOMIC DNA]</scope>
    <source>
        <strain evidence="3 4">DJM-731 SS1</strain>
    </source>
</reference>
<proteinExistence type="predicted"/>
<evidence type="ECO:0000313" key="3">
    <source>
        <dbReference type="EMBL" id="EJU01939.1"/>
    </source>
</evidence>
<feature type="region of interest" description="Disordered" evidence="1">
    <location>
        <begin position="1"/>
        <end position="28"/>
    </location>
</feature>
<feature type="region of interest" description="Disordered" evidence="1">
    <location>
        <begin position="185"/>
        <end position="222"/>
    </location>
</feature>
<organism evidence="3 4">
    <name type="scientific">Dacryopinax primogenitus (strain DJM 731)</name>
    <name type="common">Brown rot fungus</name>
    <dbReference type="NCBI Taxonomy" id="1858805"/>
    <lineage>
        <taxon>Eukaryota</taxon>
        <taxon>Fungi</taxon>
        <taxon>Dikarya</taxon>
        <taxon>Basidiomycota</taxon>
        <taxon>Agaricomycotina</taxon>
        <taxon>Dacrymycetes</taxon>
        <taxon>Dacrymycetales</taxon>
        <taxon>Dacrymycetaceae</taxon>
        <taxon>Dacryopinax</taxon>
    </lineage>
</organism>
<accession>M5FZJ8</accession>
<dbReference type="GO" id="GO:0000981">
    <property type="term" value="F:DNA-binding transcription factor activity, RNA polymerase II-specific"/>
    <property type="evidence" value="ECO:0007669"/>
    <property type="project" value="InterPro"/>
</dbReference>
<dbReference type="InterPro" id="IPR001138">
    <property type="entry name" value="Zn2Cys6_DnaBD"/>
</dbReference>
<dbReference type="GO" id="GO:0008270">
    <property type="term" value="F:zinc ion binding"/>
    <property type="evidence" value="ECO:0007669"/>
    <property type="project" value="InterPro"/>
</dbReference>
<dbReference type="RefSeq" id="XP_040628836.1">
    <property type="nucleotide sequence ID" value="XM_040772763.1"/>
</dbReference>
<sequence length="302" mass="33776">MSTKKHSPRRRKTPLQDSQSCPPSKRGRQVVTCANCRKSKRPCDGRQPCRTCQEHNTVMECTCDTRDLNKRPLEEYPEIQAGLGRIGELEVSVKIIAGQPVSDEMLRCAAQSWHSPPTAELVQRLSDLSIQMLSPYNSEILSSIQKMSANAELHDKIRSLRQVCKDGGNAFKIATDAFPKNTVFAPPHDPEEDSDPTAGDEFESCYPTSYPEREEAPTYSLNVRSPFHNQSLSTGVPIPPPMILASNNIPTLSPDGTSISAYEPETPLLPHLFHLFGNMDDMPFNSSEQTFRYKPRVDMPVF</sequence>
<dbReference type="PROSITE" id="PS50048">
    <property type="entry name" value="ZN2_CY6_FUNGAL_2"/>
    <property type="match status" value="1"/>
</dbReference>
<dbReference type="Pfam" id="PF00172">
    <property type="entry name" value="Zn_clus"/>
    <property type="match status" value="1"/>
</dbReference>
<dbReference type="HOGENOM" id="CLU_921405_0_0_1"/>
<protein>
    <recommendedName>
        <fullName evidence="2">Zn(2)-C6 fungal-type domain-containing protein</fullName>
    </recommendedName>
</protein>
<dbReference type="Gene3D" id="4.10.240.10">
    <property type="entry name" value="Zn(2)-C6 fungal-type DNA-binding domain"/>
    <property type="match status" value="1"/>
</dbReference>
<evidence type="ECO:0000259" key="2">
    <source>
        <dbReference type="PROSITE" id="PS50048"/>
    </source>
</evidence>
<dbReference type="OrthoDB" id="2428527at2759"/>
<dbReference type="PROSITE" id="PS00463">
    <property type="entry name" value="ZN2_CY6_FUNGAL_1"/>
    <property type="match status" value="1"/>
</dbReference>
<keyword evidence="4" id="KW-1185">Reference proteome</keyword>
<gene>
    <name evidence="3" type="ORF">DACRYDRAFT_22371</name>
</gene>
<feature type="compositionally biased region" description="Acidic residues" evidence="1">
    <location>
        <begin position="190"/>
        <end position="203"/>
    </location>
</feature>
<dbReference type="EMBL" id="JH795863">
    <property type="protein sequence ID" value="EJU01939.1"/>
    <property type="molecule type" value="Genomic_DNA"/>
</dbReference>
<dbReference type="SMART" id="SM00066">
    <property type="entry name" value="GAL4"/>
    <property type="match status" value="1"/>
</dbReference>
<dbReference type="Proteomes" id="UP000030653">
    <property type="component" value="Unassembled WGS sequence"/>
</dbReference>
<dbReference type="InterPro" id="IPR036864">
    <property type="entry name" value="Zn2-C6_fun-type_DNA-bd_sf"/>
</dbReference>
<dbReference type="AlphaFoldDB" id="M5FZJ8"/>
<dbReference type="GeneID" id="63687825"/>
<feature type="compositionally biased region" description="Basic residues" evidence="1">
    <location>
        <begin position="1"/>
        <end position="13"/>
    </location>
</feature>
<evidence type="ECO:0000256" key="1">
    <source>
        <dbReference type="SAM" id="MobiDB-lite"/>
    </source>
</evidence>